<dbReference type="EMBL" id="JASPKY010000006">
    <property type="protein sequence ID" value="KAK9754605.1"/>
    <property type="molecule type" value="Genomic_DNA"/>
</dbReference>
<comment type="caution">
    <text evidence="2">The sequence shown here is derived from an EMBL/GenBank/DDBJ whole genome shotgun (WGS) entry which is preliminary data.</text>
</comment>
<evidence type="ECO:0000313" key="3">
    <source>
        <dbReference type="Proteomes" id="UP001458880"/>
    </source>
</evidence>
<gene>
    <name evidence="2" type="ORF">QE152_g1070</name>
</gene>
<protein>
    <submittedName>
        <fullName evidence="2">Uncharacterized protein</fullName>
    </submittedName>
</protein>
<keyword evidence="3" id="KW-1185">Reference proteome</keyword>
<evidence type="ECO:0000313" key="2">
    <source>
        <dbReference type="EMBL" id="KAK9754605.1"/>
    </source>
</evidence>
<evidence type="ECO:0000256" key="1">
    <source>
        <dbReference type="SAM" id="MobiDB-lite"/>
    </source>
</evidence>
<proteinExistence type="predicted"/>
<reference evidence="2 3" key="1">
    <citation type="journal article" date="2024" name="BMC Genomics">
        <title>De novo assembly and annotation of Popillia japonica's genome with initial clues to its potential as an invasive pest.</title>
        <authorList>
            <person name="Cucini C."/>
            <person name="Boschi S."/>
            <person name="Funari R."/>
            <person name="Cardaioli E."/>
            <person name="Iannotti N."/>
            <person name="Marturano G."/>
            <person name="Paoli F."/>
            <person name="Bruttini M."/>
            <person name="Carapelli A."/>
            <person name="Frati F."/>
            <person name="Nardi F."/>
        </authorList>
    </citation>
    <scope>NUCLEOTIDE SEQUENCE [LARGE SCALE GENOMIC DNA]</scope>
    <source>
        <strain evidence="2">DMR45628</strain>
    </source>
</reference>
<feature type="region of interest" description="Disordered" evidence="1">
    <location>
        <begin position="90"/>
        <end position="116"/>
    </location>
</feature>
<dbReference type="AlphaFoldDB" id="A0AAW1NC71"/>
<accession>A0AAW1NC71</accession>
<organism evidence="2 3">
    <name type="scientific">Popillia japonica</name>
    <name type="common">Japanese beetle</name>
    <dbReference type="NCBI Taxonomy" id="7064"/>
    <lineage>
        <taxon>Eukaryota</taxon>
        <taxon>Metazoa</taxon>
        <taxon>Ecdysozoa</taxon>
        <taxon>Arthropoda</taxon>
        <taxon>Hexapoda</taxon>
        <taxon>Insecta</taxon>
        <taxon>Pterygota</taxon>
        <taxon>Neoptera</taxon>
        <taxon>Endopterygota</taxon>
        <taxon>Coleoptera</taxon>
        <taxon>Polyphaga</taxon>
        <taxon>Scarabaeiformia</taxon>
        <taxon>Scarabaeidae</taxon>
        <taxon>Rutelinae</taxon>
        <taxon>Popillia</taxon>
    </lineage>
</organism>
<feature type="compositionally biased region" description="Basic and acidic residues" evidence="1">
    <location>
        <begin position="104"/>
        <end position="116"/>
    </location>
</feature>
<sequence length="116" mass="13554">MISDDLIKSVNNNCNEFEDPQHLDCSPKAQKQRYIVTTAFLQEYKLVKVFYSYCSSNFLCRILSFDVIRRCWIMDGITKRILYKYSTKSSTKTGRKCNSGKSLEVGKQDQSHHRII</sequence>
<name>A0AAW1NC71_POPJA</name>
<dbReference type="Proteomes" id="UP001458880">
    <property type="component" value="Unassembled WGS sequence"/>
</dbReference>